<gene>
    <name evidence="3" type="ORF">C8N44_10184</name>
</gene>
<dbReference type="GO" id="GO:0016491">
    <property type="term" value="F:oxidoreductase activity"/>
    <property type="evidence" value="ECO:0007669"/>
    <property type="project" value="UniProtKB-KW"/>
</dbReference>
<dbReference type="SUPFAM" id="SSF54373">
    <property type="entry name" value="FAD-linked reductases, C-terminal domain"/>
    <property type="match status" value="1"/>
</dbReference>
<dbReference type="PANTHER" id="PTHR13847">
    <property type="entry name" value="SARCOSINE DEHYDROGENASE-RELATED"/>
    <property type="match status" value="1"/>
</dbReference>
<evidence type="ECO:0000313" key="3">
    <source>
        <dbReference type="EMBL" id="PTX52794.1"/>
    </source>
</evidence>
<feature type="domain" description="FAD dependent oxidoreductase" evidence="2">
    <location>
        <begin position="8"/>
        <end position="397"/>
    </location>
</feature>
<dbReference type="Gene3D" id="3.50.50.60">
    <property type="entry name" value="FAD/NAD(P)-binding domain"/>
    <property type="match status" value="2"/>
</dbReference>
<evidence type="ECO:0000259" key="2">
    <source>
        <dbReference type="Pfam" id="PF01266"/>
    </source>
</evidence>
<keyword evidence="1" id="KW-0560">Oxidoreductase</keyword>
<proteinExistence type="predicted"/>
<dbReference type="PANTHER" id="PTHR13847:SF289">
    <property type="entry name" value="GLYCINE OXIDASE"/>
    <property type="match status" value="1"/>
</dbReference>
<dbReference type="InterPro" id="IPR006076">
    <property type="entry name" value="FAD-dep_OxRdtase"/>
</dbReference>
<dbReference type="EMBL" id="QBKN01000001">
    <property type="protein sequence ID" value="PTX52794.1"/>
    <property type="molecule type" value="Genomic_DNA"/>
</dbReference>
<reference evidence="3 4" key="1">
    <citation type="submission" date="2018-04" db="EMBL/GenBank/DDBJ databases">
        <title>Genomic Encyclopedia of Archaeal and Bacterial Type Strains, Phase II (KMG-II): from individual species to whole genera.</title>
        <authorList>
            <person name="Goeker M."/>
        </authorList>
    </citation>
    <scope>NUCLEOTIDE SEQUENCE [LARGE SCALE GENOMIC DNA]</scope>
    <source>
        <strain evidence="3 4">DSM 29329</strain>
    </source>
</reference>
<accession>A0A2T6B9Q7</accession>
<dbReference type="InterPro" id="IPR036188">
    <property type="entry name" value="FAD/NAD-bd_sf"/>
</dbReference>
<dbReference type="Proteomes" id="UP000244069">
    <property type="component" value="Unassembled WGS sequence"/>
</dbReference>
<dbReference type="Gene3D" id="3.30.9.10">
    <property type="entry name" value="D-Amino Acid Oxidase, subunit A, domain 2"/>
    <property type="match status" value="1"/>
</dbReference>
<dbReference type="OrthoDB" id="9805337at2"/>
<dbReference type="SUPFAM" id="SSF51971">
    <property type="entry name" value="Nucleotide-binding domain"/>
    <property type="match status" value="1"/>
</dbReference>
<sequence>MTPSSPRHVVVVGAGIVGTATAIWLRRFGADVTLIDRDPPGQGASFGNAGVLAAGAVVPVTTPGLWKKALPMLLRRDSPLFLRWGHLPKLAPFLTRYMSHATDADVREAAAALAPLTSDSAEQHLALTEGLTARRHVVPGEYLHAYADRAAFDADGYAWGLKAEYGFGAEEVLTGGAVQEAEPSLGDSVGCLAIQKHHGHITDPGAYVAALARDFEAMGGRVMRAGVKAITVEHAKFTHLETDAGPVPCDRAVIACGAHSAPLLQGLGLTLPLETERGYHLHFKGGSGGPSRPVMVAAGAFVATPMETGVRCAGVLEFGGLDRGPSRAPLAMLRRLSARAFPGLAAPEVEEWMGHRPALPDSLPVIGEVGQSGVHAALGHHHVGLTAGPRTGRLVAAEIMGKRENLDLTPYSPARFS</sequence>
<evidence type="ECO:0000256" key="1">
    <source>
        <dbReference type="ARBA" id="ARBA00023002"/>
    </source>
</evidence>
<protein>
    <submittedName>
        <fullName evidence="3">Glycine/D-amino acid oxidase-like deaminating enzyme</fullName>
    </submittedName>
</protein>
<dbReference type="RefSeq" id="WP_107974181.1">
    <property type="nucleotide sequence ID" value="NZ_QBKN01000001.1"/>
</dbReference>
<name>A0A2T6B9Q7_9RHOB</name>
<keyword evidence="4" id="KW-1185">Reference proteome</keyword>
<dbReference type="AlphaFoldDB" id="A0A2T6B9Q7"/>
<comment type="caution">
    <text evidence="3">The sequence shown here is derived from an EMBL/GenBank/DDBJ whole genome shotgun (WGS) entry which is preliminary data.</text>
</comment>
<evidence type="ECO:0000313" key="4">
    <source>
        <dbReference type="Proteomes" id="UP000244069"/>
    </source>
</evidence>
<dbReference type="GO" id="GO:0005737">
    <property type="term" value="C:cytoplasm"/>
    <property type="evidence" value="ECO:0007669"/>
    <property type="project" value="TreeGrafter"/>
</dbReference>
<organism evidence="3 4">
    <name type="scientific">Allosediminivita pacifica</name>
    <dbReference type="NCBI Taxonomy" id="1267769"/>
    <lineage>
        <taxon>Bacteria</taxon>
        <taxon>Pseudomonadati</taxon>
        <taxon>Pseudomonadota</taxon>
        <taxon>Alphaproteobacteria</taxon>
        <taxon>Rhodobacterales</taxon>
        <taxon>Paracoccaceae</taxon>
        <taxon>Allosediminivita</taxon>
    </lineage>
</organism>
<dbReference type="Pfam" id="PF01266">
    <property type="entry name" value="DAO"/>
    <property type="match status" value="1"/>
</dbReference>